<dbReference type="GO" id="GO:0071555">
    <property type="term" value="P:cell wall organization"/>
    <property type="evidence" value="ECO:0007669"/>
    <property type="project" value="UniProtKB-KW"/>
</dbReference>
<evidence type="ECO:0000313" key="11">
    <source>
        <dbReference type="EMBL" id="PIY71792.1"/>
    </source>
</evidence>
<comment type="subcellular location">
    <subcellularLocation>
        <location evidence="1 9">Cytoplasm</location>
    </subcellularLocation>
</comment>
<dbReference type="GO" id="GO:0004326">
    <property type="term" value="F:tetrahydrofolylpolyglutamate synthase activity"/>
    <property type="evidence" value="ECO:0007669"/>
    <property type="project" value="InterPro"/>
</dbReference>
<sequence>MKIDNLKNKKILIVGYGIEGKSTELFLKKNVSNAVIGITDKNDRLNYLDVQYEYDLVIKSPGVNKSDIHIPYTTATNIFFANIQNPIIGVTGTKGKSTTASLIHHILVASGKKAHLVGNIGKPALELFMSSIGKDDIIVMELSSYQLDDICYSPHFVVITSLFPEHMNYHGTVDLYYASKRNILSRVISNNTVFFNSKYQQITEWIKDLSIKKVDVSNLLLDRIESQLIGKHNVENILLSYAVAKELGITNSQIRNAIKTFKPLPHRLEKVGVYKEILFFNDAISTTPQSTIAAIESLKTVNTLLLGGQDRGYDFEQLMNCIVRNKITNLVFFPESGEKMYNVLKKRNTDIHFNILKTSKMDEAVSFAFQYTKKDHICLLSTASPSYSIWKNYIEKGELFKKYITEYEKK</sequence>
<protein>
    <recommendedName>
        <fullName evidence="9">UDP-N-acetylmuramoylalanine--D-glutamate ligase</fullName>
        <ecNumber evidence="9">6.3.2.9</ecNumber>
    </recommendedName>
    <alternativeName>
        <fullName evidence="9">D-glutamic acid-adding enzyme</fullName>
    </alternativeName>
    <alternativeName>
        <fullName evidence="9">UDP-N-acetylmuramoyl-L-alanyl-D-glutamate synthetase</fullName>
    </alternativeName>
</protein>
<keyword evidence="5 9" id="KW-0132">Cell division</keyword>
<keyword evidence="6 9" id="KW-0547">Nucleotide-binding</keyword>
<dbReference type="GO" id="GO:0005524">
    <property type="term" value="F:ATP binding"/>
    <property type="evidence" value="ECO:0007669"/>
    <property type="project" value="UniProtKB-UniRule"/>
</dbReference>
<dbReference type="InterPro" id="IPR036565">
    <property type="entry name" value="Mur-like_cat_sf"/>
</dbReference>
<keyword evidence="9" id="KW-0573">Peptidoglycan synthesis</keyword>
<dbReference type="Gene3D" id="3.40.1190.10">
    <property type="entry name" value="Mur-like, catalytic domain"/>
    <property type="match status" value="1"/>
</dbReference>
<dbReference type="InterPro" id="IPR013221">
    <property type="entry name" value="Mur_ligase_cen"/>
</dbReference>
<dbReference type="Pfam" id="PF08245">
    <property type="entry name" value="Mur_ligase_M"/>
    <property type="match status" value="1"/>
</dbReference>
<keyword evidence="8 9" id="KW-0131">Cell cycle</keyword>
<comment type="similarity">
    <text evidence="9">Belongs to the MurCDEF family.</text>
</comment>
<dbReference type="InterPro" id="IPR036615">
    <property type="entry name" value="Mur_ligase_C_dom_sf"/>
</dbReference>
<keyword evidence="7 9" id="KW-0067">ATP-binding</keyword>
<evidence type="ECO:0000256" key="6">
    <source>
        <dbReference type="ARBA" id="ARBA00022741"/>
    </source>
</evidence>
<keyword evidence="9" id="KW-0133">Cell shape</keyword>
<evidence type="ECO:0000256" key="8">
    <source>
        <dbReference type="ARBA" id="ARBA00023306"/>
    </source>
</evidence>
<evidence type="ECO:0000259" key="10">
    <source>
        <dbReference type="Pfam" id="PF08245"/>
    </source>
</evidence>
<dbReference type="Proteomes" id="UP000229401">
    <property type="component" value="Unassembled WGS sequence"/>
</dbReference>
<feature type="binding site" evidence="9">
    <location>
        <begin position="92"/>
        <end position="98"/>
    </location>
    <ligand>
        <name>ATP</name>
        <dbReference type="ChEBI" id="CHEBI:30616"/>
    </ligand>
</feature>
<dbReference type="PANTHER" id="PTHR43692">
    <property type="entry name" value="UDP-N-ACETYLMURAMOYLALANINE--D-GLUTAMATE LIGASE"/>
    <property type="match status" value="1"/>
</dbReference>
<dbReference type="GO" id="GO:0009252">
    <property type="term" value="P:peptidoglycan biosynthetic process"/>
    <property type="evidence" value="ECO:0007669"/>
    <property type="project" value="UniProtKB-UniRule"/>
</dbReference>
<evidence type="ECO:0000256" key="7">
    <source>
        <dbReference type="ARBA" id="ARBA00022840"/>
    </source>
</evidence>
<dbReference type="PROSITE" id="PS01011">
    <property type="entry name" value="FOLYLPOLYGLU_SYNT_1"/>
    <property type="match status" value="1"/>
</dbReference>
<dbReference type="NCBIfam" id="TIGR01087">
    <property type="entry name" value="murD"/>
    <property type="match status" value="1"/>
</dbReference>
<evidence type="ECO:0000256" key="5">
    <source>
        <dbReference type="ARBA" id="ARBA00022618"/>
    </source>
</evidence>
<gene>
    <name evidence="9 11" type="primary">murD</name>
    <name evidence="11" type="ORF">COY87_04380</name>
</gene>
<dbReference type="AlphaFoldDB" id="A0A2M7QHK1"/>
<dbReference type="GO" id="GO:0005737">
    <property type="term" value="C:cytoplasm"/>
    <property type="evidence" value="ECO:0007669"/>
    <property type="project" value="UniProtKB-SubCell"/>
</dbReference>
<comment type="catalytic activity">
    <reaction evidence="9">
        <text>UDP-N-acetyl-alpha-D-muramoyl-L-alanine + D-glutamate + ATP = UDP-N-acetyl-alpha-D-muramoyl-L-alanyl-D-glutamate + ADP + phosphate + H(+)</text>
        <dbReference type="Rhea" id="RHEA:16429"/>
        <dbReference type="ChEBI" id="CHEBI:15378"/>
        <dbReference type="ChEBI" id="CHEBI:29986"/>
        <dbReference type="ChEBI" id="CHEBI:30616"/>
        <dbReference type="ChEBI" id="CHEBI:43474"/>
        <dbReference type="ChEBI" id="CHEBI:83898"/>
        <dbReference type="ChEBI" id="CHEBI:83900"/>
        <dbReference type="ChEBI" id="CHEBI:456216"/>
        <dbReference type="EC" id="6.3.2.9"/>
    </reaction>
</comment>
<reference evidence="12" key="1">
    <citation type="submission" date="2017-09" db="EMBL/GenBank/DDBJ databases">
        <title>Depth-based differentiation of microbial function through sediment-hosted aquifers and enrichment of novel symbionts in the deep terrestrial subsurface.</title>
        <authorList>
            <person name="Probst A.J."/>
            <person name="Ladd B."/>
            <person name="Jarett J.K."/>
            <person name="Geller-Mcgrath D.E."/>
            <person name="Sieber C.M.K."/>
            <person name="Emerson J.B."/>
            <person name="Anantharaman K."/>
            <person name="Thomas B.C."/>
            <person name="Malmstrom R."/>
            <person name="Stieglmeier M."/>
            <person name="Klingl A."/>
            <person name="Woyke T."/>
            <person name="Ryan C.M."/>
            <person name="Banfield J.F."/>
        </authorList>
    </citation>
    <scope>NUCLEOTIDE SEQUENCE [LARGE SCALE GENOMIC DNA]</scope>
</reference>
<dbReference type="InterPro" id="IPR005762">
    <property type="entry name" value="MurD"/>
</dbReference>
<dbReference type="Gene3D" id="3.90.190.20">
    <property type="entry name" value="Mur ligase, C-terminal domain"/>
    <property type="match status" value="1"/>
</dbReference>
<dbReference type="GO" id="GO:0051301">
    <property type="term" value="P:cell division"/>
    <property type="evidence" value="ECO:0007669"/>
    <property type="project" value="UniProtKB-KW"/>
</dbReference>
<proteinExistence type="inferred from homology"/>
<dbReference type="SUPFAM" id="SSF53244">
    <property type="entry name" value="MurD-like peptide ligases, peptide-binding domain"/>
    <property type="match status" value="1"/>
</dbReference>
<evidence type="ECO:0000313" key="12">
    <source>
        <dbReference type="Proteomes" id="UP000229401"/>
    </source>
</evidence>
<dbReference type="PANTHER" id="PTHR43692:SF1">
    <property type="entry name" value="UDP-N-ACETYLMURAMOYLALANINE--D-GLUTAMATE LIGASE"/>
    <property type="match status" value="1"/>
</dbReference>
<organism evidence="11 12">
    <name type="scientific">Candidatus Roizmanbacteria bacterium CG_4_10_14_0_8_um_filter_33_9</name>
    <dbReference type="NCBI Taxonomy" id="1974826"/>
    <lineage>
        <taxon>Bacteria</taxon>
        <taxon>Candidatus Roizmaniibacteriota</taxon>
    </lineage>
</organism>
<dbReference type="EC" id="6.3.2.9" evidence="9"/>
<dbReference type="GO" id="GO:0008764">
    <property type="term" value="F:UDP-N-acetylmuramoylalanine-D-glutamate ligase activity"/>
    <property type="evidence" value="ECO:0007669"/>
    <property type="project" value="UniProtKB-UniRule"/>
</dbReference>
<comment type="pathway">
    <text evidence="2 9">Cell wall biogenesis; peptidoglycan biosynthesis.</text>
</comment>
<dbReference type="HAMAP" id="MF_00639">
    <property type="entry name" value="MurD"/>
    <property type="match status" value="1"/>
</dbReference>
<evidence type="ECO:0000256" key="9">
    <source>
        <dbReference type="HAMAP-Rule" id="MF_00639"/>
    </source>
</evidence>
<evidence type="ECO:0000256" key="3">
    <source>
        <dbReference type="ARBA" id="ARBA00022490"/>
    </source>
</evidence>
<keyword evidence="9" id="KW-0961">Cell wall biogenesis/degradation</keyword>
<dbReference type="UniPathway" id="UPA00219"/>
<comment type="function">
    <text evidence="9">Cell wall formation. Catalyzes the addition of glutamate to the nucleotide precursor UDP-N-acetylmuramoyl-L-alanine (UMA).</text>
</comment>
<keyword evidence="4 9" id="KW-0436">Ligase</keyword>
<keyword evidence="3 9" id="KW-0963">Cytoplasm</keyword>
<feature type="domain" description="Mur ligase central" evidence="10">
    <location>
        <begin position="90"/>
        <end position="215"/>
    </location>
</feature>
<dbReference type="InterPro" id="IPR018109">
    <property type="entry name" value="Folylpolyglutamate_synth_CS"/>
</dbReference>
<evidence type="ECO:0000256" key="1">
    <source>
        <dbReference type="ARBA" id="ARBA00004496"/>
    </source>
</evidence>
<dbReference type="SUPFAM" id="SSF53623">
    <property type="entry name" value="MurD-like peptide ligases, catalytic domain"/>
    <property type="match status" value="1"/>
</dbReference>
<dbReference type="EMBL" id="PFLI01000146">
    <property type="protein sequence ID" value="PIY71792.1"/>
    <property type="molecule type" value="Genomic_DNA"/>
</dbReference>
<name>A0A2M7QHK1_9BACT</name>
<dbReference type="GO" id="GO:0008360">
    <property type="term" value="P:regulation of cell shape"/>
    <property type="evidence" value="ECO:0007669"/>
    <property type="project" value="UniProtKB-KW"/>
</dbReference>
<accession>A0A2M7QHK1</accession>
<comment type="caution">
    <text evidence="11">The sequence shown here is derived from an EMBL/GenBank/DDBJ whole genome shotgun (WGS) entry which is preliminary data.</text>
</comment>
<evidence type="ECO:0000256" key="2">
    <source>
        <dbReference type="ARBA" id="ARBA00004752"/>
    </source>
</evidence>
<evidence type="ECO:0000256" key="4">
    <source>
        <dbReference type="ARBA" id="ARBA00022598"/>
    </source>
</evidence>